<gene>
    <name evidence="6" type="ORF">IAD26_03620</name>
</gene>
<name>A0A9D1MZ97_9CLOT</name>
<dbReference type="InterPro" id="IPR004090">
    <property type="entry name" value="Chemotax_Me-accpt_rcpt"/>
</dbReference>
<evidence type="ECO:0000259" key="5">
    <source>
        <dbReference type="PROSITE" id="PS50111"/>
    </source>
</evidence>
<dbReference type="PRINTS" id="PR00260">
    <property type="entry name" value="CHEMTRNSDUCR"/>
</dbReference>
<dbReference type="PROSITE" id="PS50111">
    <property type="entry name" value="CHEMOTAXIS_TRANSDUC_2"/>
    <property type="match status" value="1"/>
</dbReference>
<dbReference type="GO" id="GO:0006935">
    <property type="term" value="P:chemotaxis"/>
    <property type="evidence" value="ECO:0007669"/>
    <property type="project" value="InterPro"/>
</dbReference>
<evidence type="ECO:0000256" key="3">
    <source>
        <dbReference type="PROSITE-ProRule" id="PRU00284"/>
    </source>
</evidence>
<feature type="transmembrane region" description="Helical" evidence="4">
    <location>
        <begin position="42"/>
        <end position="62"/>
    </location>
</feature>
<keyword evidence="1 3" id="KW-0807">Transducer</keyword>
<organism evidence="6 7">
    <name type="scientific">Candidatus Limenecus avicola</name>
    <dbReference type="NCBI Taxonomy" id="2840847"/>
    <lineage>
        <taxon>Bacteria</taxon>
        <taxon>Bacillati</taxon>
        <taxon>Bacillota</taxon>
        <taxon>Clostridia</taxon>
        <taxon>Eubacteriales</taxon>
        <taxon>Clostridiaceae</taxon>
        <taxon>Clostridiaceae incertae sedis</taxon>
        <taxon>Candidatus Limenecus</taxon>
    </lineage>
</organism>
<keyword evidence="4" id="KW-1133">Transmembrane helix</keyword>
<evidence type="ECO:0000313" key="6">
    <source>
        <dbReference type="EMBL" id="HIU92207.1"/>
    </source>
</evidence>
<proteinExistence type="inferred from homology"/>
<dbReference type="GO" id="GO:0004888">
    <property type="term" value="F:transmembrane signaling receptor activity"/>
    <property type="evidence" value="ECO:0007669"/>
    <property type="project" value="InterPro"/>
</dbReference>
<evidence type="ECO:0000256" key="4">
    <source>
        <dbReference type="SAM" id="Phobius"/>
    </source>
</evidence>
<evidence type="ECO:0000313" key="7">
    <source>
        <dbReference type="Proteomes" id="UP000886748"/>
    </source>
</evidence>
<sequence>MSSGEELTYRKKSDIKFVLDVVFLIVLLILIISISIKNLWEPGVIAGVSLLFVIYIGQYIWTREWLLGELRKNISEKDKRTINSAQKILDLTVTQKNAIVKYEDSYNQAANNIGKMKSLAFALKQNAKEILYKVSQSLQNTDIEQKPVQANIDKMMVLKQRIQIIAELILELSEYIQQIGSIIGLVEDIAEQTNMLALNAAVEAARAGEHGKGFAVVAGEIRKLADESKQATTKIASLINDIQHTTNSTVMATEEGSKEIESGVKLAGNIEQNFNVLNDALTNLMKFIESVSFNSENQEKLSSEIITELKENAGDLSDILASINTNIENINTLKNE</sequence>
<accession>A0A9D1MZ97</accession>
<evidence type="ECO:0000256" key="1">
    <source>
        <dbReference type="ARBA" id="ARBA00023224"/>
    </source>
</evidence>
<dbReference type="Pfam" id="PF00015">
    <property type="entry name" value="MCPsignal"/>
    <property type="match status" value="1"/>
</dbReference>
<dbReference type="GO" id="GO:0016020">
    <property type="term" value="C:membrane"/>
    <property type="evidence" value="ECO:0007669"/>
    <property type="project" value="InterPro"/>
</dbReference>
<dbReference type="SMART" id="SM00283">
    <property type="entry name" value="MA"/>
    <property type="match status" value="1"/>
</dbReference>
<feature type="transmembrane region" description="Helical" evidence="4">
    <location>
        <begin position="17"/>
        <end position="36"/>
    </location>
</feature>
<dbReference type="AlphaFoldDB" id="A0A9D1MZ97"/>
<keyword evidence="4" id="KW-0472">Membrane</keyword>
<comment type="caution">
    <text evidence="6">The sequence shown here is derived from an EMBL/GenBank/DDBJ whole genome shotgun (WGS) entry which is preliminary data.</text>
</comment>
<feature type="domain" description="Methyl-accepting transducer" evidence="5">
    <location>
        <begin position="105"/>
        <end position="313"/>
    </location>
</feature>
<dbReference type="SUPFAM" id="SSF58104">
    <property type="entry name" value="Methyl-accepting chemotaxis protein (MCP) signaling domain"/>
    <property type="match status" value="1"/>
</dbReference>
<evidence type="ECO:0000256" key="2">
    <source>
        <dbReference type="ARBA" id="ARBA00029447"/>
    </source>
</evidence>
<reference evidence="6" key="2">
    <citation type="journal article" date="2021" name="PeerJ">
        <title>Extensive microbial diversity within the chicken gut microbiome revealed by metagenomics and culture.</title>
        <authorList>
            <person name="Gilroy R."/>
            <person name="Ravi A."/>
            <person name="Getino M."/>
            <person name="Pursley I."/>
            <person name="Horton D.L."/>
            <person name="Alikhan N.F."/>
            <person name="Baker D."/>
            <person name="Gharbi K."/>
            <person name="Hall N."/>
            <person name="Watson M."/>
            <person name="Adriaenssens E.M."/>
            <person name="Foster-Nyarko E."/>
            <person name="Jarju S."/>
            <person name="Secka A."/>
            <person name="Antonio M."/>
            <person name="Oren A."/>
            <person name="Chaudhuri R.R."/>
            <person name="La Ragione R."/>
            <person name="Hildebrand F."/>
            <person name="Pallen M.J."/>
        </authorList>
    </citation>
    <scope>NUCLEOTIDE SEQUENCE</scope>
    <source>
        <strain evidence="6">CHK154-7741</strain>
    </source>
</reference>
<reference evidence="6" key="1">
    <citation type="submission" date="2020-10" db="EMBL/GenBank/DDBJ databases">
        <authorList>
            <person name="Gilroy R."/>
        </authorList>
    </citation>
    <scope>NUCLEOTIDE SEQUENCE</scope>
    <source>
        <strain evidence="6">CHK154-7741</strain>
    </source>
</reference>
<dbReference type="InterPro" id="IPR004089">
    <property type="entry name" value="MCPsignal_dom"/>
</dbReference>
<dbReference type="Proteomes" id="UP000886748">
    <property type="component" value="Unassembled WGS sequence"/>
</dbReference>
<protein>
    <recommendedName>
        <fullName evidence="5">Methyl-accepting transducer domain-containing protein</fullName>
    </recommendedName>
</protein>
<keyword evidence="4" id="KW-0812">Transmembrane</keyword>
<dbReference type="EMBL" id="DVOD01000026">
    <property type="protein sequence ID" value="HIU92207.1"/>
    <property type="molecule type" value="Genomic_DNA"/>
</dbReference>
<dbReference type="GO" id="GO:0007165">
    <property type="term" value="P:signal transduction"/>
    <property type="evidence" value="ECO:0007669"/>
    <property type="project" value="UniProtKB-KW"/>
</dbReference>
<dbReference type="PANTHER" id="PTHR32089">
    <property type="entry name" value="METHYL-ACCEPTING CHEMOTAXIS PROTEIN MCPB"/>
    <property type="match status" value="1"/>
</dbReference>
<comment type="similarity">
    <text evidence="2">Belongs to the methyl-accepting chemotaxis (MCP) protein family.</text>
</comment>
<dbReference type="Gene3D" id="1.10.287.950">
    <property type="entry name" value="Methyl-accepting chemotaxis protein"/>
    <property type="match status" value="1"/>
</dbReference>
<dbReference type="PANTHER" id="PTHR32089:SF112">
    <property type="entry name" value="LYSOZYME-LIKE PROTEIN-RELATED"/>
    <property type="match status" value="1"/>
</dbReference>